<dbReference type="GO" id="GO:0005737">
    <property type="term" value="C:cytoplasm"/>
    <property type="evidence" value="ECO:0007669"/>
    <property type="project" value="TreeGrafter"/>
</dbReference>
<dbReference type="WBParaSite" id="PEQ_0000192201-mRNA-1">
    <property type="protein sequence ID" value="PEQ_0000192201-mRNA-1"/>
    <property type="gene ID" value="PEQ_0000192201"/>
</dbReference>
<proteinExistence type="predicted"/>
<accession>A0A914RJA8</accession>
<sequence length="193" mass="22388">SSVVNLKLQDQYEVRWNSVIDITLYNNSKTSRLLRYITWGKGTPLKRGYEEATWDDGKRIINFLIIIIDQLQKMIDQNARLILNSWHYPEEKSRPMVLPVEWRANLLLDGGQTDFALFFKIMSGLARSMNTVYKLFMDNHPEFDGPISIFAHSLGSVMCYDLLTNWSPLVLFDEYVAEAIVSILWMFKGVGIE</sequence>
<evidence type="ECO:0000313" key="2">
    <source>
        <dbReference type="WBParaSite" id="PEQ_0000192201-mRNA-1"/>
    </source>
</evidence>
<dbReference type="InterPro" id="IPR058055">
    <property type="entry name" value="PA-PLA1"/>
</dbReference>
<dbReference type="Proteomes" id="UP000887564">
    <property type="component" value="Unplaced"/>
</dbReference>
<dbReference type="PANTHER" id="PTHR23509:SF48">
    <property type="entry name" value="INTRACELLULAR PHOSPHOLIPASE A1"/>
    <property type="match status" value="1"/>
</dbReference>
<dbReference type="GO" id="GO:0004620">
    <property type="term" value="F:phospholipase activity"/>
    <property type="evidence" value="ECO:0007669"/>
    <property type="project" value="TreeGrafter"/>
</dbReference>
<keyword evidence="1" id="KW-1185">Reference proteome</keyword>
<reference evidence="2" key="1">
    <citation type="submission" date="2022-11" db="UniProtKB">
        <authorList>
            <consortium name="WormBaseParasite"/>
        </authorList>
    </citation>
    <scope>IDENTIFICATION</scope>
</reference>
<name>A0A914RJA8_PAREQ</name>
<dbReference type="AlphaFoldDB" id="A0A914RJA8"/>
<protein>
    <submittedName>
        <fullName evidence="2">Uncharacterized protein</fullName>
    </submittedName>
</protein>
<evidence type="ECO:0000313" key="1">
    <source>
        <dbReference type="Proteomes" id="UP000887564"/>
    </source>
</evidence>
<organism evidence="1 2">
    <name type="scientific">Parascaris equorum</name>
    <name type="common">Equine roundworm</name>
    <dbReference type="NCBI Taxonomy" id="6256"/>
    <lineage>
        <taxon>Eukaryota</taxon>
        <taxon>Metazoa</taxon>
        <taxon>Ecdysozoa</taxon>
        <taxon>Nematoda</taxon>
        <taxon>Chromadorea</taxon>
        <taxon>Rhabditida</taxon>
        <taxon>Spirurina</taxon>
        <taxon>Ascaridomorpha</taxon>
        <taxon>Ascaridoidea</taxon>
        <taxon>Ascarididae</taxon>
        <taxon>Parascaris</taxon>
    </lineage>
</organism>
<dbReference type="PANTHER" id="PTHR23509">
    <property type="entry name" value="PA-PL1 PHOSPHOLIPASE FAMILY"/>
    <property type="match status" value="1"/>
</dbReference>